<comment type="caution">
    <text evidence="4">The sequence shown here is derived from an EMBL/GenBank/DDBJ whole genome shotgun (WGS) entry which is preliminary data.</text>
</comment>
<dbReference type="OrthoDB" id="48317at2759"/>
<keyword evidence="2" id="KW-0560">Oxidoreductase</keyword>
<organism evidence="4 5">
    <name type="scientific">Penicillium cinerascens</name>
    <dbReference type="NCBI Taxonomy" id="70096"/>
    <lineage>
        <taxon>Eukaryota</taxon>
        <taxon>Fungi</taxon>
        <taxon>Dikarya</taxon>
        <taxon>Ascomycota</taxon>
        <taxon>Pezizomycotina</taxon>
        <taxon>Eurotiomycetes</taxon>
        <taxon>Eurotiomycetidae</taxon>
        <taxon>Eurotiales</taxon>
        <taxon>Aspergillaceae</taxon>
        <taxon>Penicillium</taxon>
    </lineage>
</organism>
<dbReference type="InterPro" id="IPR036291">
    <property type="entry name" value="NAD(P)-bd_dom_sf"/>
</dbReference>
<dbReference type="InterPro" id="IPR013149">
    <property type="entry name" value="ADH-like_C"/>
</dbReference>
<dbReference type="GO" id="GO:0016651">
    <property type="term" value="F:oxidoreductase activity, acting on NAD(P)H"/>
    <property type="evidence" value="ECO:0007669"/>
    <property type="project" value="InterPro"/>
</dbReference>
<gene>
    <name evidence="4" type="ORF">N7498_006313</name>
</gene>
<dbReference type="Pfam" id="PF08240">
    <property type="entry name" value="ADH_N"/>
    <property type="match status" value="1"/>
</dbReference>
<dbReference type="PANTHER" id="PTHR45348">
    <property type="entry name" value="HYPOTHETICAL OXIDOREDUCTASE (EUROFUNG)"/>
    <property type="match status" value="1"/>
</dbReference>
<dbReference type="SMART" id="SM00829">
    <property type="entry name" value="PKS_ER"/>
    <property type="match status" value="1"/>
</dbReference>
<protein>
    <submittedName>
        <fullName evidence="4">Alcohol dehydrogenase</fullName>
    </submittedName>
</protein>
<dbReference type="CDD" id="cd08249">
    <property type="entry name" value="enoyl_reductase_like"/>
    <property type="match status" value="1"/>
</dbReference>
<dbReference type="InterPro" id="IPR011032">
    <property type="entry name" value="GroES-like_sf"/>
</dbReference>
<dbReference type="AlphaFoldDB" id="A0A9W9SXI8"/>
<dbReference type="RefSeq" id="XP_058307566.1">
    <property type="nucleotide sequence ID" value="XM_058453375.1"/>
</dbReference>
<dbReference type="InterPro" id="IPR047122">
    <property type="entry name" value="Trans-enoyl_RdTase-like"/>
</dbReference>
<proteinExistence type="inferred from homology"/>
<dbReference type="Gene3D" id="3.40.50.720">
    <property type="entry name" value="NAD(P)-binding Rossmann-like Domain"/>
    <property type="match status" value="1"/>
</dbReference>
<evidence type="ECO:0000313" key="4">
    <source>
        <dbReference type="EMBL" id="KAJ5201650.1"/>
    </source>
</evidence>
<reference evidence="4" key="1">
    <citation type="submission" date="2022-12" db="EMBL/GenBank/DDBJ databases">
        <authorList>
            <person name="Petersen C."/>
        </authorList>
    </citation>
    <scope>NUCLEOTIDE SEQUENCE</scope>
    <source>
        <strain evidence="4">IBT 15544</strain>
    </source>
</reference>
<reference evidence="4" key="2">
    <citation type="journal article" date="2023" name="IMA Fungus">
        <title>Comparative genomic study of the Penicillium genus elucidates a diverse pangenome and 15 lateral gene transfer events.</title>
        <authorList>
            <person name="Petersen C."/>
            <person name="Sorensen T."/>
            <person name="Nielsen M.R."/>
            <person name="Sondergaard T.E."/>
            <person name="Sorensen J.L."/>
            <person name="Fitzpatrick D.A."/>
            <person name="Frisvad J.C."/>
            <person name="Nielsen K.L."/>
        </authorList>
    </citation>
    <scope>NUCLEOTIDE SEQUENCE</scope>
    <source>
        <strain evidence="4">IBT 15544</strain>
    </source>
</reference>
<accession>A0A9W9SXI8</accession>
<dbReference type="Gene3D" id="3.90.180.10">
    <property type="entry name" value="Medium-chain alcohol dehydrogenases, catalytic domain"/>
    <property type="match status" value="1"/>
</dbReference>
<dbReference type="SUPFAM" id="SSF51735">
    <property type="entry name" value="NAD(P)-binding Rossmann-fold domains"/>
    <property type="match status" value="1"/>
</dbReference>
<dbReference type="SUPFAM" id="SSF50129">
    <property type="entry name" value="GroES-like"/>
    <property type="match status" value="1"/>
</dbReference>
<feature type="domain" description="Enoyl reductase (ER)" evidence="3">
    <location>
        <begin position="16"/>
        <end position="337"/>
    </location>
</feature>
<evidence type="ECO:0000313" key="5">
    <source>
        <dbReference type="Proteomes" id="UP001150904"/>
    </source>
</evidence>
<keyword evidence="5" id="KW-1185">Reference proteome</keyword>
<dbReference type="EMBL" id="JAPQKR010000013">
    <property type="protein sequence ID" value="KAJ5201650.1"/>
    <property type="molecule type" value="Genomic_DNA"/>
</dbReference>
<evidence type="ECO:0000259" key="3">
    <source>
        <dbReference type="SMART" id="SM00829"/>
    </source>
</evidence>
<dbReference type="GeneID" id="83180676"/>
<comment type="similarity">
    <text evidence="1">Belongs to the zinc-containing alcohol dehydrogenase family.</text>
</comment>
<name>A0A9W9SXI8_9EURO</name>
<dbReference type="PANTHER" id="PTHR45348:SF2">
    <property type="entry name" value="ZINC-TYPE ALCOHOL DEHYDROGENASE-LIKE PROTEIN C2E1P3.01"/>
    <property type="match status" value="1"/>
</dbReference>
<dbReference type="Pfam" id="PF00107">
    <property type="entry name" value="ADH_zinc_N"/>
    <property type="match status" value="1"/>
</dbReference>
<dbReference type="Proteomes" id="UP001150904">
    <property type="component" value="Unassembled WGS sequence"/>
</dbReference>
<dbReference type="InterPro" id="IPR013154">
    <property type="entry name" value="ADH-like_N"/>
</dbReference>
<evidence type="ECO:0000256" key="2">
    <source>
        <dbReference type="ARBA" id="ARBA00023002"/>
    </source>
</evidence>
<dbReference type="InterPro" id="IPR020843">
    <property type="entry name" value="ER"/>
</dbReference>
<sequence>MATFENKAAWITAAQATPLEVGPGPTPNPSEDEVVIKVAYSAVNPVDWKLQDYSAPHLKYPYIFGTDVAGNVVAVGSGLASRFTVGQRVIGHCDGLLSGKPTNNGFQLYSTCKEILVSPIPHSLPLANAAVLPLSISTAASALFLELQAPLPSLNPKPTGKRILIWGGSSSVGSSAIQLAVAAGLEVVATARSVNHSFVRSLGASHVLDYEDSDVLDKTAGLLKPGDLVVDAISSQDTQAKCAQILAGLGGGKLPLMMPPEVTMPDNVNAVFVNSLSPGLTAVDIGDAVWRKYIPEALAAGKYQAKPDPFVITGGLEKVQDGIDLLRKGVSAKKIVIELSGEQ</sequence>
<evidence type="ECO:0000256" key="1">
    <source>
        <dbReference type="ARBA" id="ARBA00008072"/>
    </source>
</evidence>